<proteinExistence type="predicted"/>
<accession>A0AA35X1F3</accession>
<reference evidence="1" key="1">
    <citation type="submission" date="2023-03" db="EMBL/GenBank/DDBJ databases">
        <authorList>
            <person name="Steffen K."/>
            <person name="Cardenas P."/>
        </authorList>
    </citation>
    <scope>NUCLEOTIDE SEQUENCE</scope>
</reference>
<evidence type="ECO:0000313" key="2">
    <source>
        <dbReference type="Proteomes" id="UP001174909"/>
    </source>
</evidence>
<gene>
    <name evidence="1" type="ORF">GBAR_LOCUS19395</name>
</gene>
<dbReference type="Proteomes" id="UP001174909">
    <property type="component" value="Unassembled WGS sequence"/>
</dbReference>
<keyword evidence="2" id="KW-1185">Reference proteome</keyword>
<comment type="caution">
    <text evidence="1">The sequence shown here is derived from an EMBL/GenBank/DDBJ whole genome shotgun (WGS) entry which is preliminary data.</text>
</comment>
<sequence>MYVCMYVSVKIRQTAEWPQVQWGRSLSWNGRGGVGVVGEEIMRGVTSEYQHGRCPVTKSSVLVCWLGHESLQAQCLKLITQLWSHGVAADLVYENQELDSLEDIQVVHTTCYMWYQTLEGEKLVYRCRMGIGHKVLYFVMAYMKNLPKFW</sequence>
<name>A0AA35X1F3_GEOBA</name>
<protein>
    <submittedName>
        <fullName evidence="1">Uncharacterized protein</fullName>
    </submittedName>
</protein>
<evidence type="ECO:0000313" key="1">
    <source>
        <dbReference type="EMBL" id="CAI8034465.1"/>
    </source>
</evidence>
<dbReference type="EMBL" id="CASHTH010002732">
    <property type="protein sequence ID" value="CAI8034465.1"/>
    <property type="molecule type" value="Genomic_DNA"/>
</dbReference>
<organism evidence="1 2">
    <name type="scientific">Geodia barretti</name>
    <name type="common">Barrett's horny sponge</name>
    <dbReference type="NCBI Taxonomy" id="519541"/>
    <lineage>
        <taxon>Eukaryota</taxon>
        <taxon>Metazoa</taxon>
        <taxon>Porifera</taxon>
        <taxon>Demospongiae</taxon>
        <taxon>Heteroscleromorpha</taxon>
        <taxon>Tetractinellida</taxon>
        <taxon>Astrophorina</taxon>
        <taxon>Geodiidae</taxon>
        <taxon>Geodia</taxon>
    </lineage>
</organism>
<dbReference type="AlphaFoldDB" id="A0AA35X1F3"/>